<name>V6TCK0_GIAIN</name>
<dbReference type="VEuPathDB" id="GiardiaDB:GL50581_3822"/>
<protein>
    <recommendedName>
        <fullName evidence="5">EGF-like domain-containing protein</fullName>
    </recommendedName>
</protein>
<dbReference type="VEuPathDB" id="GiardiaDB:GL50803_007188"/>
<proteinExistence type="predicted"/>
<feature type="chain" id="PRO_5013266198" description="EGF-like domain-containing protein" evidence="2">
    <location>
        <begin position="16"/>
        <end position="1103"/>
    </location>
</feature>
<keyword evidence="1" id="KW-0812">Transmembrane</keyword>
<keyword evidence="1" id="KW-1133">Transmembrane helix</keyword>
<keyword evidence="1" id="KW-0472">Membrane</keyword>
<evidence type="ECO:0000256" key="2">
    <source>
        <dbReference type="SAM" id="SignalP"/>
    </source>
</evidence>
<dbReference type="VEuPathDB" id="GiardiaDB:QR46_2755"/>
<dbReference type="Gene3D" id="2.160.20.110">
    <property type="match status" value="2"/>
</dbReference>
<evidence type="ECO:0000313" key="3">
    <source>
        <dbReference type="EMBL" id="ESU36591.1"/>
    </source>
</evidence>
<feature type="transmembrane region" description="Helical" evidence="1">
    <location>
        <begin position="1046"/>
        <end position="1068"/>
    </location>
</feature>
<evidence type="ECO:0000256" key="1">
    <source>
        <dbReference type="SAM" id="Phobius"/>
    </source>
</evidence>
<dbReference type="EMBL" id="AHGT01000044">
    <property type="protein sequence ID" value="ESU36591.1"/>
    <property type="molecule type" value="Genomic_DNA"/>
</dbReference>
<gene>
    <name evidence="3" type="ORF">DHA2_153383</name>
</gene>
<reference evidence="4" key="1">
    <citation type="submission" date="2012-02" db="EMBL/GenBank/DDBJ databases">
        <title>Genome sequencing of Giardia lamblia Genotypes A2 and B isolates (DH and GS) and comparative analysis with the genomes of Genotypes A1 and E (WB and Pig).</title>
        <authorList>
            <person name="Adam R."/>
            <person name="Dahlstrom E."/>
            <person name="Martens C."/>
            <person name="Bruno D."/>
            <person name="Barbian K."/>
            <person name="Porcella S.F."/>
            <person name="Nash T."/>
        </authorList>
    </citation>
    <scope>NUCLEOTIDE SEQUENCE</scope>
    <source>
        <strain evidence="4">DH</strain>
    </source>
</reference>
<organism evidence="3 4">
    <name type="scientific">Giardia intestinalis</name>
    <name type="common">Giardia lamblia</name>
    <dbReference type="NCBI Taxonomy" id="5741"/>
    <lineage>
        <taxon>Eukaryota</taxon>
        <taxon>Metamonada</taxon>
        <taxon>Diplomonadida</taxon>
        <taxon>Hexamitidae</taxon>
        <taxon>Giardiinae</taxon>
        <taxon>Giardia</taxon>
    </lineage>
</organism>
<keyword evidence="2" id="KW-0732">Signal</keyword>
<dbReference type="VEuPathDB" id="GiardiaDB:DHA2_153383"/>
<evidence type="ECO:0008006" key="5">
    <source>
        <dbReference type="Google" id="ProtNLM"/>
    </source>
</evidence>
<comment type="caution">
    <text evidence="3">The sequence shown here is derived from an EMBL/GenBank/DDBJ whole genome shotgun (WGS) entry which is preliminary data.</text>
</comment>
<accession>V6TCK0</accession>
<feature type="signal peptide" evidence="2">
    <location>
        <begin position="1"/>
        <end position="15"/>
    </location>
</feature>
<reference evidence="3 4" key="2">
    <citation type="journal article" date="2013" name="Genome Biol. Evol.">
        <title>Genome sequencing of Giardia lamblia genotypes A2 and B isolates (DH and GS) and comparative analysis with the genomes of genotypes A1 and E (WB and Pig).</title>
        <authorList>
            <person name="Adam R.D."/>
            <person name="Dahlstrom E.W."/>
            <person name="Martens C.A."/>
            <person name="Bruno D.P."/>
            <person name="Barbian K.D."/>
            <person name="Ricklefs S.M."/>
            <person name="Hernandez M.M."/>
            <person name="Narla N.P."/>
            <person name="Patel R.B."/>
            <person name="Porcella S.F."/>
            <person name="Nash T.E."/>
        </authorList>
    </citation>
    <scope>NUCLEOTIDE SEQUENCE [LARGE SCALE GENOMIC DNA]</scope>
    <source>
        <strain evidence="3 4">DH</strain>
    </source>
</reference>
<dbReference type="PROSITE" id="PS51257">
    <property type="entry name" value="PROKAR_LIPOPROTEIN"/>
    <property type="match status" value="1"/>
</dbReference>
<evidence type="ECO:0000313" key="4">
    <source>
        <dbReference type="Proteomes" id="UP000018320"/>
    </source>
</evidence>
<sequence length="1103" mass="115688">MWVRALAAILATTLGACIPKADIVSLSTESDLAQIRACPCCDFKMEQNITVPRTHIPIKEFSGSLDGNGNSLLISSLEIGESYEDFGFFATIRRGQVFNLSIVLENQITLPGSIRSFGFLAGDAVDPYLYNVALLSDSSGSAKITINSLQANSDGQPMFVGGLIGSVLLEAHTFENVFSKANLTVYSRSSAPLTVGSIFGSVGGSQRVSSIRVDSLSGLNVSAHNTKTLIVGGAIGSAEGSRMVSTSAALGLGLRVDIGTATSAMVGGFVGVAAQLRNVNTSWDSVNCYGTDGVDSANNCIVGGIVGMLRSTADDTRMSGNLATHSIGTVGCYYASICYAGGLAGWMENSDLNEGSTSMNVSVHSVQMCHVGGAVGYTNGGIFTAVSAAAYSVSANSNKTIIDSAAVYLTVVGGAIGSVERKALSEYFELYRVYARVSTFSAEGKGAIVSGGLAGRVVSFAVYVNDMTYESDVDSGGSIIRCGSTIDNYSVSVPSTGGAEPLLDLYLSVGGLIGDLKLGRVSSCHHYSTNFIVNARNNGGYTGGIVGLCLSAHIDSSLANIGTMKVSSDEAQGLLYSFVGGAVGSLTNHSSLRESYANVNSTTVSSSSGISYGGIAGSIRNSTATTSFAIIKAVSLTRKAASTKRLSYVGGFAGSCRMGAEVVASWTRAKITLVDEVTDSSAKPLLVGGFTASTGDTYIGQSYSEAELILNKQNRNCGRFAGYLYSNTNFSYNLALTKISLSTEATPAYVPRGFCGNASQYYLKKGTKQDNKMRILGCIAYKTNEETPDDGPLSSTSTEDVIPTNTNYTSGVSYHTGTELKTSTPYTKWTNVIQTPAKPNRYDVTTNSLPVLTQLPTLSASRTLFTSTYTLSIPVCTYTYGCWTNGSECLWKNKLDNAYNTLPVPKRTVNECLGLSACKSSFPGIVTCSRGVPVSTDFLCIKCGADKDCVTFDSSDPSTCDTTENTCKCGLGTAGLTCAIPFCRGPSQKCNDPKIGTCTAVSGISRCVCAQGFYSLDNQCVERHSNWNRVPYNSNDSLRRSGDISVAPTITLLILLLIVGALVIYFGLASCGKVHLPCQSKSAMAASGSYLRVSDSTRTISAL</sequence>
<dbReference type="Proteomes" id="UP000018320">
    <property type="component" value="Unassembled WGS sequence"/>
</dbReference>
<dbReference type="AlphaFoldDB" id="V6TCK0"/>